<accession>A0AAF3FRN2</accession>
<reference evidence="2" key="1">
    <citation type="submission" date="2024-02" db="UniProtKB">
        <authorList>
            <consortium name="WormBaseParasite"/>
        </authorList>
    </citation>
    <scope>IDENTIFICATION</scope>
</reference>
<evidence type="ECO:0000313" key="2">
    <source>
        <dbReference type="WBParaSite" id="MBELARI_LOCUS9882"/>
    </source>
</evidence>
<evidence type="ECO:0000313" key="1">
    <source>
        <dbReference type="Proteomes" id="UP000887575"/>
    </source>
</evidence>
<name>A0AAF3FRN2_9BILA</name>
<sequence length="156" mass="17533">MCLEHAETKRIEDSEMGFDTFLLKRTLEHFVEEIAEESKDLIVERPRFAYAVLVVADGSPGEICQASCVRRLDVDVQEAVTVTEPYFDEEIARALRRLEESNTFLSANTTAESLSNAYTPPTSPLLNDLDASKTMIKQSPIRIPPGEQILRKTTTL</sequence>
<proteinExistence type="predicted"/>
<dbReference type="Proteomes" id="UP000887575">
    <property type="component" value="Unassembled WGS sequence"/>
</dbReference>
<dbReference type="AlphaFoldDB" id="A0AAF3FRN2"/>
<dbReference type="WBParaSite" id="MBELARI_LOCUS9882">
    <property type="protein sequence ID" value="MBELARI_LOCUS9882"/>
    <property type="gene ID" value="MBELARI_LOCUS9882"/>
</dbReference>
<protein>
    <submittedName>
        <fullName evidence="2">Uncharacterized protein</fullName>
    </submittedName>
</protein>
<organism evidence="1 2">
    <name type="scientific">Mesorhabditis belari</name>
    <dbReference type="NCBI Taxonomy" id="2138241"/>
    <lineage>
        <taxon>Eukaryota</taxon>
        <taxon>Metazoa</taxon>
        <taxon>Ecdysozoa</taxon>
        <taxon>Nematoda</taxon>
        <taxon>Chromadorea</taxon>
        <taxon>Rhabditida</taxon>
        <taxon>Rhabditina</taxon>
        <taxon>Rhabditomorpha</taxon>
        <taxon>Rhabditoidea</taxon>
        <taxon>Rhabditidae</taxon>
        <taxon>Mesorhabditinae</taxon>
        <taxon>Mesorhabditis</taxon>
    </lineage>
</organism>
<keyword evidence="1" id="KW-1185">Reference proteome</keyword>